<dbReference type="InterPro" id="IPR009057">
    <property type="entry name" value="Homeodomain-like_sf"/>
</dbReference>
<keyword evidence="6" id="KW-0227">DNA damage</keyword>
<accession>A0A3D8YBW1</accession>
<keyword evidence="5 12" id="KW-0808">Transferase</keyword>
<gene>
    <name evidence="12" type="ORF">DSL64_16835</name>
</gene>
<dbReference type="EMBL" id="QNUL01000014">
    <property type="protein sequence ID" value="REA59673.1"/>
    <property type="molecule type" value="Genomic_DNA"/>
</dbReference>
<dbReference type="GO" id="GO:0006281">
    <property type="term" value="P:DNA repair"/>
    <property type="evidence" value="ECO:0007669"/>
    <property type="project" value="UniProtKB-KW"/>
</dbReference>
<comment type="catalytic activity">
    <reaction evidence="1">
        <text>a 4-O-methyl-thymidine in DNA + L-cysteinyl-[protein] = a thymidine in DNA + S-methyl-L-cysteinyl-[protein]</text>
        <dbReference type="Rhea" id="RHEA:53428"/>
        <dbReference type="Rhea" id="RHEA-COMP:10131"/>
        <dbReference type="Rhea" id="RHEA-COMP:10132"/>
        <dbReference type="Rhea" id="RHEA-COMP:13555"/>
        <dbReference type="Rhea" id="RHEA-COMP:13556"/>
        <dbReference type="ChEBI" id="CHEBI:29950"/>
        <dbReference type="ChEBI" id="CHEBI:82612"/>
        <dbReference type="ChEBI" id="CHEBI:137386"/>
        <dbReference type="ChEBI" id="CHEBI:137387"/>
        <dbReference type="EC" id="2.1.1.63"/>
    </reaction>
</comment>
<dbReference type="Pfam" id="PF12833">
    <property type="entry name" value="HTH_18"/>
    <property type="match status" value="1"/>
</dbReference>
<dbReference type="Gene3D" id="1.10.10.60">
    <property type="entry name" value="Homeodomain-like"/>
    <property type="match status" value="1"/>
</dbReference>
<evidence type="ECO:0000256" key="6">
    <source>
        <dbReference type="ARBA" id="ARBA00022763"/>
    </source>
</evidence>
<dbReference type="PANTHER" id="PTHR10815:SF13">
    <property type="entry name" value="METHYLATED-DNA--PROTEIN-CYSTEINE METHYLTRANSFERASE"/>
    <property type="match status" value="1"/>
</dbReference>
<dbReference type="EC" id="2.1.1.63" evidence="3"/>
<evidence type="ECO:0000313" key="13">
    <source>
        <dbReference type="Proteomes" id="UP000256373"/>
    </source>
</evidence>
<dbReference type="NCBIfam" id="TIGR00589">
    <property type="entry name" value="ogt"/>
    <property type="match status" value="1"/>
</dbReference>
<organism evidence="12 13">
    <name type="scientific">Dyadobacter luteus</name>
    <dbReference type="NCBI Taxonomy" id="2259619"/>
    <lineage>
        <taxon>Bacteria</taxon>
        <taxon>Pseudomonadati</taxon>
        <taxon>Bacteroidota</taxon>
        <taxon>Cytophagia</taxon>
        <taxon>Cytophagales</taxon>
        <taxon>Spirosomataceae</taxon>
        <taxon>Dyadobacter</taxon>
    </lineage>
</organism>
<dbReference type="InterPro" id="IPR036388">
    <property type="entry name" value="WH-like_DNA-bd_sf"/>
</dbReference>
<dbReference type="GO" id="GO:0043565">
    <property type="term" value="F:sequence-specific DNA binding"/>
    <property type="evidence" value="ECO:0007669"/>
    <property type="project" value="InterPro"/>
</dbReference>
<dbReference type="SUPFAM" id="SSF46767">
    <property type="entry name" value="Methylated DNA-protein cysteine methyltransferase, C-terminal domain"/>
    <property type="match status" value="1"/>
</dbReference>
<name>A0A3D8YBW1_9BACT</name>
<dbReference type="SUPFAM" id="SSF46689">
    <property type="entry name" value="Homeodomain-like"/>
    <property type="match status" value="1"/>
</dbReference>
<evidence type="ECO:0000256" key="2">
    <source>
        <dbReference type="ARBA" id="ARBA00008711"/>
    </source>
</evidence>
<dbReference type="SMART" id="SM00342">
    <property type="entry name" value="HTH_ARAC"/>
    <property type="match status" value="1"/>
</dbReference>
<feature type="domain" description="HTH araC/xylS-type" evidence="11">
    <location>
        <begin position="13"/>
        <end position="112"/>
    </location>
</feature>
<dbReference type="Pfam" id="PF02870">
    <property type="entry name" value="Methyltransf_1N"/>
    <property type="match status" value="1"/>
</dbReference>
<dbReference type="InterPro" id="IPR001497">
    <property type="entry name" value="MethylDNA_cys_MeTrfase_AS"/>
</dbReference>
<dbReference type="InterPro" id="IPR036631">
    <property type="entry name" value="MGMT_N_sf"/>
</dbReference>
<comment type="catalytic activity">
    <reaction evidence="10">
        <text>a 6-O-methyl-2'-deoxyguanosine in DNA + L-cysteinyl-[protein] = S-methyl-L-cysteinyl-[protein] + a 2'-deoxyguanosine in DNA</text>
        <dbReference type="Rhea" id="RHEA:24000"/>
        <dbReference type="Rhea" id="RHEA-COMP:10131"/>
        <dbReference type="Rhea" id="RHEA-COMP:10132"/>
        <dbReference type="Rhea" id="RHEA-COMP:11367"/>
        <dbReference type="Rhea" id="RHEA-COMP:11368"/>
        <dbReference type="ChEBI" id="CHEBI:29950"/>
        <dbReference type="ChEBI" id="CHEBI:82612"/>
        <dbReference type="ChEBI" id="CHEBI:85445"/>
        <dbReference type="ChEBI" id="CHEBI:85448"/>
        <dbReference type="EC" id="2.1.1.63"/>
    </reaction>
</comment>
<dbReference type="OrthoDB" id="9802228at2"/>
<dbReference type="FunFam" id="1.10.10.10:FF:000214">
    <property type="entry name" value="Methylated-DNA--protein-cysteine methyltransferase"/>
    <property type="match status" value="1"/>
</dbReference>
<evidence type="ECO:0000256" key="5">
    <source>
        <dbReference type="ARBA" id="ARBA00022679"/>
    </source>
</evidence>
<dbReference type="InterPro" id="IPR014048">
    <property type="entry name" value="MethylDNA_cys_MeTrfase_DNA-bd"/>
</dbReference>
<evidence type="ECO:0000256" key="3">
    <source>
        <dbReference type="ARBA" id="ARBA00011918"/>
    </source>
</evidence>
<dbReference type="PROSITE" id="PS00374">
    <property type="entry name" value="MGMT"/>
    <property type="match status" value="1"/>
</dbReference>
<keyword evidence="13" id="KW-1185">Reference proteome</keyword>
<keyword evidence="8" id="KW-0804">Transcription</keyword>
<dbReference type="CDD" id="cd06445">
    <property type="entry name" value="ATase"/>
    <property type="match status" value="1"/>
</dbReference>
<dbReference type="Pfam" id="PF01035">
    <property type="entry name" value="DNA_binding_1"/>
    <property type="match status" value="1"/>
</dbReference>
<comment type="similarity">
    <text evidence="2">Belongs to the MGMT family.</text>
</comment>
<evidence type="ECO:0000259" key="11">
    <source>
        <dbReference type="PROSITE" id="PS01124"/>
    </source>
</evidence>
<evidence type="ECO:0000256" key="1">
    <source>
        <dbReference type="ARBA" id="ARBA00001286"/>
    </source>
</evidence>
<dbReference type="InterPro" id="IPR008332">
    <property type="entry name" value="MethylG_MeTrfase_N"/>
</dbReference>
<dbReference type="InterPro" id="IPR036217">
    <property type="entry name" value="MethylDNA_cys_MeTrfase_DNAb"/>
</dbReference>
<keyword evidence="7" id="KW-0805">Transcription regulation</keyword>
<dbReference type="Gene3D" id="3.30.160.70">
    <property type="entry name" value="Methylated DNA-protein cysteine methyltransferase domain"/>
    <property type="match status" value="1"/>
</dbReference>
<evidence type="ECO:0000313" key="12">
    <source>
        <dbReference type="EMBL" id="REA59673.1"/>
    </source>
</evidence>
<dbReference type="Proteomes" id="UP000256373">
    <property type="component" value="Unassembled WGS sequence"/>
</dbReference>
<evidence type="ECO:0000256" key="7">
    <source>
        <dbReference type="ARBA" id="ARBA00023015"/>
    </source>
</evidence>
<comment type="caution">
    <text evidence="12">The sequence shown here is derived from an EMBL/GenBank/DDBJ whole genome shotgun (WGS) entry which is preliminary data.</text>
</comment>
<dbReference type="GO" id="GO:0032259">
    <property type="term" value="P:methylation"/>
    <property type="evidence" value="ECO:0007669"/>
    <property type="project" value="UniProtKB-KW"/>
</dbReference>
<evidence type="ECO:0000256" key="9">
    <source>
        <dbReference type="ARBA" id="ARBA00023204"/>
    </source>
</evidence>
<dbReference type="PROSITE" id="PS01124">
    <property type="entry name" value="HTH_ARAC_FAMILY_2"/>
    <property type="match status" value="1"/>
</dbReference>
<evidence type="ECO:0000256" key="8">
    <source>
        <dbReference type="ARBA" id="ARBA00023163"/>
    </source>
</evidence>
<dbReference type="PANTHER" id="PTHR10815">
    <property type="entry name" value="METHYLATED-DNA--PROTEIN-CYSTEINE METHYLTRANSFERASE"/>
    <property type="match status" value="1"/>
</dbReference>
<dbReference type="GO" id="GO:0003700">
    <property type="term" value="F:DNA-binding transcription factor activity"/>
    <property type="evidence" value="ECO:0007669"/>
    <property type="project" value="InterPro"/>
</dbReference>
<dbReference type="InterPro" id="IPR018060">
    <property type="entry name" value="HTH_AraC"/>
</dbReference>
<dbReference type="Gene3D" id="1.10.10.10">
    <property type="entry name" value="Winged helix-like DNA-binding domain superfamily/Winged helix DNA-binding domain"/>
    <property type="match status" value="1"/>
</dbReference>
<evidence type="ECO:0000256" key="10">
    <source>
        <dbReference type="ARBA" id="ARBA00049348"/>
    </source>
</evidence>
<evidence type="ECO:0000256" key="4">
    <source>
        <dbReference type="ARBA" id="ARBA00022603"/>
    </source>
</evidence>
<protein>
    <recommendedName>
        <fullName evidence="3">methylated-DNA--[protein]-cysteine S-methyltransferase</fullName>
        <ecNumber evidence="3">2.1.1.63</ecNumber>
    </recommendedName>
</protein>
<keyword evidence="9" id="KW-0234">DNA repair</keyword>
<reference evidence="12 13" key="1">
    <citation type="submission" date="2018-07" db="EMBL/GenBank/DDBJ databases">
        <title>Dyadobacter roseus sp. nov., isolated from rose rhizosphere soil.</title>
        <authorList>
            <person name="Chen L."/>
        </authorList>
    </citation>
    <scope>NUCLEOTIDE SEQUENCE [LARGE SCALE GENOMIC DNA]</scope>
    <source>
        <strain evidence="12 13">RS19</strain>
    </source>
</reference>
<keyword evidence="4 12" id="KW-0489">Methyltransferase</keyword>
<proteinExistence type="inferred from homology"/>
<dbReference type="AlphaFoldDB" id="A0A3D8YBW1"/>
<dbReference type="SUPFAM" id="SSF53155">
    <property type="entry name" value="Methylated DNA-protein cysteine methyltransferase domain"/>
    <property type="match status" value="1"/>
</dbReference>
<dbReference type="GO" id="GO:0003908">
    <property type="term" value="F:methylated-DNA-[protein]-cysteine S-methyltransferase activity"/>
    <property type="evidence" value="ECO:0007669"/>
    <property type="project" value="UniProtKB-EC"/>
</dbReference>
<dbReference type="RefSeq" id="WP_115832089.1">
    <property type="nucleotide sequence ID" value="NZ_QNUL01000014.1"/>
</dbReference>
<sequence>MSEQESIDYMRITKAIDYIRQNFKEQPDLDQVAESVHLSPSHFQRMFTDWAGTSPKKFLQYISLEHAKKVLREYPQTTLFDTALHTGLSSTSRLHDLFIKIEGMTPAEYKAGGRNLKIQYSFADSPFGKLILASTDKGICHIAFMENNIAGLEDLKDRFPNANLEEKTDEFQQQALVFFNQETGHMPSIKLHLKGTSFQIKVWESLLKIPSGKMATYGTIASQIGSPGASRAVGTAIGSNPVAFLIPCHRVIQASGALGGYMWGGTRKAAILGWEGVRAEKELISRENGETFNIAV</sequence>